<reference evidence="1 2" key="1">
    <citation type="submission" date="2016-03" db="EMBL/GenBank/DDBJ databases">
        <title>Microsymbionts genomes from the relict species Vavilovia formosa (Stev.) Fed.</title>
        <authorList>
            <person name="Kopat V."/>
            <person name="Chirak E."/>
            <person name="Kimeklis A."/>
            <person name="Andronov E."/>
        </authorList>
    </citation>
    <scope>NUCLEOTIDE SEQUENCE [LARGE SCALE GENOMIC DNA]</scope>
    <source>
        <strain evidence="1 2">Vaf07</strain>
    </source>
</reference>
<dbReference type="RefSeq" id="WP_068731182.1">
    <property type="nucleotide sequence ID" value="NZ_LVYV01000005.1"/>
</dbReference>
<accession>A0A164A242</accession>
<dbReference type="OrthoDB" id="5123270at2"/>
<name>A0A164A242_9BRAD</name>
<dbReference type="STRING" id="943830.A4A58_23635"/>
<sequence length="180" mass="19727">MGLNFEDLDSITRKFMLEEIRADTQADKVYRSSYLTQSGQGNWPDLILVAAQTGNDDTLASSANGQFNSTTQRKKPKGFGYYTAAVPVNAAQMLAESEFNRYFVRGLCLRAMDEGIPRLEVYRAKQVSQPRPESESKIGLLVDPQTVLIDVRASQSNGVETALGIPPGPGSGITIRIPKK</sequence>
<comment type="caution">
    <text evidence="1">The sequence shown here is derived from an EMBL/GenBank/DDBJ whole genome shotgun (WGS) entry which is preliminary data.</text>
</comment>
<proteinExistence type="predicted"/>
<keyword evidence="2" id="KW-1185">Reference proteome</keyword>
<dbReference type="AlphaFoldDB" id="A0A164A242"/>
<dbReference type="Proteomes" id="UP000076574">
    <property type="component" value="Unassembled WGS sequence"/>
</dbReference>
<organism evidence="1 2">
    <name type="scientific">Tardiphaga robiniae</name>
    <dbReference type="NCBI Taxonomy" id="943830"/>
    <lineage>
        <taxon>Bacteria</taxon>
        <taxon>Pseudomonadati</taxon>
        <taxon>Pseudomonadota</taxon>
        <taxon>Alphaproteobacteria</taxon>
        <taxon>Hyphomicrobiales</taxon>
        <taxon>Nitrobacteraceae</taxon>
        <taxon>Tardiphaga</taxon>
    </lineage>
</organism>
<evidence type="ECO:0000313" key="2">
    <source>
        <dbReference type="Proteomes" id="UP000076574"/>
    </source>
</evidence>
<dbReference type="EMBL" id="LVYV01000005">
    <property type="protein sequence ID" value="KZD24146.1"/>
    <property type="molecule type" value="Genomic_DNA"/>
</dbReference>
<gene>
    <name evidence="1" type="ORF">A4A58_23635</name>
</gene>
<evidence type="ECO:0000313" key="1">
    <source>
        <dbReference type="EMBL" id="KZD24146.1"/>
    </source>
</evidence>
<protein>
    <submittedName>
        <fullName evidence="1">Uncharacterized protein</fullName>
    </submittedName>
</protein>